<dbReference type="InterPro" id="IPR011059">
    <property type="entry name" value="Metal-dep_hydrolase_composite"/>
</dbReference>
<dbReference type="Proteomes" id="UP000814176">
    <property type="component" value="Unassembled WGS sequence"/>
</dbReference>
<organism evidence="1 2">
    <name type="scientific">Rhodofomes roseus</name>
    <dbReference type="NCBI Taxonomy" id="34475"/>
    <lineage>
        <taxon>Eukaryota</taxon>
        <taxon>Fungi</taxon>
        <taxon>Dikarya</taxon>
        <taxon>Basidiomycota</taxon>
        <taxon>Agaricomycotina</taxon>
        <taxon>Agaricomycetes</taxon>
        <taxon>Polyporales</taxon>
        <taxon>Rhodofomes</taxon>
    </lineage>
</organism>
<dbReference type="Gene3D" id="2.30.40.10">
    <property type="entry name" value="Urease, subunit C, domain 1"/>
    <property type="match status" value="1"/>
</dbReference>
<protein>
    <recommendedName>
        <fullName evidence="3">Amidohydrolase family protein</fullName>
    </recommendedName>
</protein>
<evidence type="ECO:0000313" key="2">
    <source>
        <dbReference type="Proteomes" id="UP000814176"/>
    </source>
</evidence>
<accession>A0ABQ8KK06</accession>
<reference evidence="1 2" key="1">
    <citation type="journal article" date="2021" name="Environ. Microbiol.">
        <title>Gene family expansions and transcriptome signatures uncover fungal adaptations to wood decay.</title>
        <authorList>
            <person name="Hage H."/>
            <person name="Miyauchi S."/>
            <person name="Viragh M."/>
            <person name="Drula E."/>
            <person name="Min B."/>
            <person name="Chaduli D."/>
            <person name="Navarro D."/>
            <person name="Favel A."/>
            <person name="Norest M."/>
            <person name="Lesage-Meessen L."/>
            <person name="Balint B."/>
            <person name="Merenyi Z."/>
            <person name="de Eugenio L."/>
            <person name="Morin E."/>
            <person name="Martinez A.T."/>
            <person name="Baldrian P."/>
            <person name="Stursova M."/>
            <person name="Martinez M.J."/>
            <person name="Novotny C."/>
            <person name="Magnuson J.K."/>
            <person name="Spatafora J.W."/>
            <person name="Maurice S."/>
            <person name="Pangilinan J."/>
            <person name="Andreopoulos W."/>
            <person name="LaButti K."/>
            <person name="Hundley H."/>
            <person name="Na H."/>
            <person name="Kuo A."/>
            <person name="Barry K."/>
            <person name="Lipzen A."/>
            <person name="Henrissat B."/>
            <person name="Riley R."/>
            <person name="Ahrendt S."/>
            <person name="Nagy L.G."/>
            <person name="Grigoriev I.V."/>
            <person name="Martin F."/>
            <person name="Rosso M.N."/>
        </authorList>
    </citation>
    <scope>NUCLEOTIDE SEQUENCE [LARGE SCALE GENOMIC DNA]</scope>
    <source>
        <strain evidence="1 2">CIRM-BRFM 1785</strain>
    </source>
</reference>
<name>A0ABQ8KK06_9APHY</name>
<evidence type="ECO:0000313" key="1">
    <source>
        <dbReference type="EMBL" id="KAH9837922.1"/>
    </source>
</evidence>
<dbReference type="RefSeq" id="XP_047779960.1">
    <property type="nucleotide sequence ID" value="XM_047923532.1"/>
</dbReference>
<dbReference type="GeneID" id="72004264"/>
<comment type="caution">
    <text evidence="1">The sequence shown here is derived from an EMBL/GenBank/DDBJ whole genome shotgun (WGS) entry which is preliminary data.</text>
</comment>
<keyword evidence="2" id="KW-1185">Reference proteome</keyword>
<dbReference type="EMBL" id="JADCUA010000008">
    <property type="protein sequence ID" value="KAH9837922.1"/>
    <property type="molecule type" value="Genomic_DNA"/>
</dbReference>
<sequence length="53" mass="5565">MGPVRTAPVPPIEVDLAGKCICPGLVDCHDVHITAVPGSKSPADMARERQETV</sequence>
<evidence type="ECO:0008006" key="3">
    <source>
        <dbReference type="Google" id="ProtNLM"/>
    </source>
</evidence>
<proteinExistence type="predicted"/>
<gene>
    <name evidence="1" type="ORF">C8Q71DRAFT_755227</name>
</gene>
<dbReference type="Gene3D" id="3.20.20.140">
    <property type="entry name" value="Metal-dependent hydrolases"/>
    <property type="match status" value="1"/>
</dbReference>